<gene>
    <name evidence="15 16" type="primary">ECM2</name>
</gene>
<reference evidence="15 16" key="1">
    <citation type="submission" date="2025-04" db="UniProtKB">
        <authorList>
            <consortium name="RefSeq"/>
        </authorList>
    </citation>
    <scope>IDENTIFICATION</scope>
    <source>
        <tissue evidence="15 16">Blood</tissue>
    </source>
</reference>
<evidence type="ECO:0000256" key="2">
    <source>
        <dbReference type="ARBA" id="ARBA00009811"/>
    </source>
</evidence>
<dbReference type="FunFam" id="3.80.10.10:FF:000284">
    <property type="entry name" value="extracellular matrix protein 2 isoform X1"/>
    <property type="match status" value="1"/>
</dbReference>
<dbReference type="Pfam" id="PF00093">
    <property type="entry name" value="VWC"/>
    <property type="match status" value="1"/>
</dbReference>
<evidence type="ECO:0000256" key="4">
    <source>
        <dbReference type="ARBA" id="ARBA00022530"/>
    </source>
</evidence>
<dbReference type="Pfam" id="PF13855">
    <property type="entry name" value="LRR_8"/>
    <property type="match status" value="3"/>
</dbReference>
<evidence type="ECO:0000256" key="9">
    <source>
        <dbReference type="ARBA" id="ARBA00057419"/>
    </source>
</evidence>
<dbReference type="InterPro" id="IPR043184">
    <property type="entry name" value="ECM2"/>
</dbReference>
<evidence type="ECO:0000256" key="1">
    <source>
        <dbReference type="ARBA" id="ARBA00004498"/>
    </source>
</evidence>
<dbReference type="SMART" id="SM00214">
    <property type="entry name" value="VWC"/>
    <property type="match status" value="1"/>
</dbReference>
<dbReference type="PROSITE" id="PS50184">
    <property type="entry name" value="VWFC_2"/>
    <property type="match status" value="1"/>
</dbReference>
<dbReference type="InterPro" id="IPR001007">
    <property type="entry name" value="VWF_dom"/>
</dbReference>
<keyword evidence="7" id="KW-0677">Repeat</keyword>
<keyword evidence="5" id="KW-0433">Leucine-rich repeat</keyword>
<dbReference type="CTD" id="1842"/>
<dbReference type="GO" id="GO:0030198">
    <property type="term" value="P:extracellular matrix organization"/>
    <property type="evidence" value="ECO:0007669"/>
    <property type="project" value="TreeGrafter"/>
</dbReference>
<evidence type="ECO:0000256" key="5">
    <source>
        <dbReference type="ARBA" id="ARBA00022614"/>
    </source>
</evidence>
<dbReference type="FunFam" id="3.80.10.10:FF:000332">
    <property type="entry name" value="extracellular matrix protein 2 isoform X1"/>
    <property type="match status" value="1"/>
</dbReference>
<dbReference type="RefSeq" id="XP_032116369.1">
    <property type="nucleotide sequence ID" value="XM_032260478.1"/>
</dbReference>
<dbReference type="InterPro" id="IPR003591">
    <property type="entry name" value="Leu-rich_rpt_typical-subtyp"/>
</dbReference>
<evidence type="ECO:0000256" key="3">
    <source>
        <dbReference type="ARBA" id="ARBA00022525"/>
    </source>
</evidence>
<feature type="chain" id="PRO_5044643428" description="Extracellular matrix protein 2" evidence="12">
    <location>
        <begin position="21"/>
        <end position="702"/>
    </location>
</feature>
<comment type="subcellular location">
    <subcellularLocation>
        <location evidence="1">Secreted</location>
        <location evidence="1">Extracellular space</location>
        <location evidence="1">Extracellular matrix</location>
    </subcellularLocation>
</comment>
<keyword evidence="14" id="KW-1185">Reference proteome</keyword>
<keyword evidence="8" id="KW-0325">Glycoprotein</keyword>
<dbReference type="SUPFAM" id="SSF57603">
    <property type="entry name" value="FnI-like domain"/>
    <property type="match status" value="1"/>
</dbReference>
<dbReference type="GO" id="GO:0031012">
    <property type="term" value="C:extracellular matrix"/>
    <property type="evidence" value="ECO:0007669"/>
    <property type="project" value="TreeGrafter"/>
</dbReference>
<dbReference type="GO" id="GO:0010811">
    <property type="term" value="P:positive regulation of cell-substrate adhesion"/>
    <property type="evidence" value="ECO:0007669"/>
    <property type="project" value="TreeGrafter"/>
</dbReference>
<keyword evidence="3" id="KW-0964">Secreted</keyword>
<protein>
    <recommendedName>
        <fullName evidence="10">Extracellular matrix protein 2</fullName>
    </recommendedName>
</protein>
<evidence type="ECO:0000256" key="10">
    <source>
        <dbReference type="ARBA" id="ARBA00074823"/>
    </source>
</evidence>
<accession>A0A6J3GEH5</accession>
<dbReference type="Pfam" id="PF12799">
    <property type="entry name" value="LRR_4"/>
    <property type="match status" value="1"/>
</dbReference>
<comment type="function">
    <text evidence="9">Promotes matrix assembly and cell adhesiveness.</text>
</comment>
<dbReference type="GO" id="GO:0008201">
    <property type="term" value="F:heparin binding"/>
    <property type="evidence" value="ECO:0007669"/>
    <property type="project" value="TreeGrafter"/>
</dbReference>
<evidence type="ECO:0000313" key="14">
    <source>
        <dbReference type="Proteomes" id="UP000504640"/>
    </source>
</evidence>
<keyword evidence="4" id="KW-0272">Extracellular matrix</keyword>
<dbReference type="Gene3D" id="6.20.200.20">
    <property type="match status" value="1"/>
</dbReference>
<feature type="region of interest" description="Disordered" evidence="11">
    <location>
        <begin position="174"/>
        <end position="317"/>
    </location>
</feature>
<dbReference type="Gene3D" id="3.80.10.10">
    <property type="entry name" value="Ribonuclease Inhibitor"/>
    <property type="match status" value="2"/>
</dbReference>
<evidence type="ECO:0000256" key="11">
    <source>
        <dbReference type="SAM" id="MobiDB-lite"/>
    </source>
</evidence>
<dbReference type="AlphaFoldDB" id="A0A6J3GEH5"/>
<feature type="compositionally biased region" description="Acidic residues" evidence="11">
    <location>
        <begin position="212"/>
        <end position="224"/>
    </location>
</feature>
<dbReference type="InterPro" id="IPR025875">
    <property type="entry name" value="Leu-rich_rpt_4"/>
</dbReference>
<feature type="signal peptide" evidence="12">
    <location>
        <begin position="1"/>
        <end position="20"/>
    </location>
</feature>
<feature type="compositionally biased region" description="Basic and acidic residues" evidence="11">
    <location>
        <begin position="240"/>
        <end position="260"/>
    </location>
</feature>
<dbReference type="Proteomes" id="UP000504640">
    <property type="component" value="Unplaced"/>
</dbReference>
<proteinExistence type="inferred from homology"/>
<evidence type="ECO:0000259" key="13">
    <source>
        <dbReference type="PROSITE" id="PS50184"/>
    </source>
</evidence>
<evidence type="ECO:0000313" key="15">
    <source>
        <dbReference type="RefSeq" id="XP_032116369.1"/>
    </source>
</evidence>
<sequence length="702" mass="80386">MKFAVLFCFFLLIIFQTDFGQNEEIPRKQRRKIYHRRLRKSSTSPKHRSNRQLGIPQTTILTPVARIPIVNFDYSMEEKFESFSSFPGVESSYNVLPGKKGHCLVKGITMYNKAVWSPEPCTTCLCSDGRVFCDETMCHPQRCPQTVIPEGECCPVCSATVSYSLLSGIPLNDRTEFSGDSSEQREPTNLLHKQLPPPQVGMDQILRKEVLQSEEDEEMKEEDTEQKRQTPGSRNQGQLHSERDSRGRDRKQRPEEERRLAHQQQRQGREEEEEKEEEEEESEEGEEDEEDEEDPVRGDMFRIPSRSPLPPPPRGALRLPSGCSLSYRTISCINAMLTQIPPLTAPQITSLELTGNSIASIPDEAFNGLPNLERLDLSKNNITSSGIGSKAFKLLKKLMRLNMDGNNLVQIPSELPSTLEELKINENNLQAIDEESLSGLNQLVTLELEGNNLNEANVNPLAFKPLKSLSYLRLGKNKFRIIPQGLPASIEELHLENNQIEEITEICFNRTRKINVIVLRYNKIEENRIAPLAWINQENLESIDLSYNKLYHVPSYLPKSLLHLVLLGNQIERIPGYVFGHMEPGLEYLYLSFNKLADDGMDRVSFYGAYHSLRELFLDHNNLKSIPPGIQEMKALHFLRLNNNKIRNILPEQICNAEEDDDSNLEHLHLENNYIKIREIPSYTFSCIRSYSSIVLKPQNIK</sequence>
<dbReference type="GO" id="GO:0070052">
    <property type="term" value="F:collagen V binding"/>
    <property type="evidence" value="ECO:0007669"/>
    <property type="project" value="TreeGrafter"/>
</dbReference>
<comment type="similarity">
    <text evidence="2">Belongs to the small leucine-rich proteoglycan (SLRP) family. SLRP class I subfamily.</text>
</comment>
<dbReference type="InterPro" id="IPR032675">
    <property type="entry name" value="LRR_dom_sf"/>
</dbReference>
<evidence type="ECO:0000313" key="16">
    <source>
        <dbReference type="RefSeq" id="XP_032116370.1"/>
    </source>
</evidence>
<feature type="domain" description="VWFC" evidence="13">
    <location>
        <begin position="101"/>
        <end position="158"/>
    </location>
</feature>
<organism evidence="14 15">
    <name type="scientific">Sapajus apella</name>
    <name type="common">Brown-capped capuchin</name>
    <name type="synonym">Cebus apella</name>
    <dbReference type="NCBI Taxonomy" id="9515"/>
    <lineage>
        <taxon>Eukaryota</taxon>
        <taxon>Metazoa</taxon>
        <taxon>Chordata</taxon>
        <taxon>Craniata</taxon>
        <taxon>Vertebrata</taxon>
        <taxon>Euteleostomi</taxon>
        <taxon>Mammalia</taxon>
        <taxon>Eutheria</taxon>
        <taxon>Euarchontoglires</taxon>
        <taxon>Primates</taxon>
        <taxon>Haplorrhini</taxon>
        <taxon>Platyrrhini</taxon>
        <taxon>Cebidae</taxon>
        <taxon>Cebinae</taxon>
        <taxon>Sapajus</taxon>
    </lineage>
</organism>
<feature type="compositionally biased region" description="Acidic residues" evidence="11">
    <location>
        <begin position="270"/>
        <end position="294"/>
    </location>
</feature>
<evidence type="ECO:0000256" key="7">
    <source>
        <dbReference type="ARBA" id="ARBA00022737"/>
    </source>
</evidence>
<name>A0A6J3GEH5_SAPAP</name>
<evidence type="ECO:0000256" key="6">
    <source>
        <dbReference type="ARBA" id="ARBA00022729"/>
    </source>
</evidence>
<dbReference type="SMART" id="SM00364">
    <property type="entry name" value="LRR_BAC"/>
    <property type="match status" value="5"/>
</dbReference>
<feature type="compositionally biased region" description="Basic and acidic residues" evidence="11">
    <location>
        <begin position="174"/>
        <end position="186"/>
    </location>
</feature>
<dbReference type="PROSITE" id="PS51450">
    <property type="entry name" value="LRR"/>
    <property type="match status" value="3"/>
</dbReference>
<keyword evidence="6 12" id="KW-0732">Signal</keyword>
<dbReference type="RefSeq" id="XP_032116370.1">
    <property type="nucleotide sequence ID" value="XM_032260479.1"/>
</dbReference>
<evidence type="ECO:0000256" key="12">
    <source>
        <dbReference type="SAM" id="SignalP"/>
    </source>
</evidence>
<dbReference type="GeneID" id="116538216"/>
<feature type="compositionally biased region" description="Polar residues" evidence="11">
    <location>
        <begin position="229"/>
        <end position="239"/>
    </location>
</feature>
<evidence type="ECO:0000256" key="8">
    <source>
        <dbReference type="ARBA" id="ARBA00023180"/>
    </source>
</evidence>
<dbReference type="PROSITE" id="PS01208">
    <property type="entry name" value="VWFC_1"/>
    <property type="match status" value="1"/>
</dbReference>
<dbReference type="SUPFAM" id="SSF52058">
    <property type="entry name" value="L domain-like"/>
    <property type="match status" value="1"/>
</dbReference>
<dbReference type="PANTHER" id="PTHR46544:SF1">
    <property type="entry name" value="EXTRACELLULAR MATRIX PROTEIN 2"/>
    <property type="match status" value="1"/>
</dbReference>
<dbReference type="SMART" id="SM00369">
    <property type="entry name" value="LRR_TYP"/>
    <property type="match status" value="12"/>
</dbReference>
<dbReference type="InterPro" id="IPR001611">
    <property type="entry name" value="Leu-rich_rpt"/>
</dbReference>
<dbReference type="PANTHER" id="PTHR46544">
    <property type="entry name" value="EXTRACELLULAR MATRIX PROTEIN 2-RELATED"/>
    <property type="match status" value="1"/>
</dbReference>
<dbReference type="FunFam" id="3.80.10.10:FF:000130">
    <property type="entry name" value="extracellular matrix protein 2 isoform X1"/>
    <property type="match status" value="1"/>
</dbReference>